<dbReference type="InterPro" id="IPR017438">
    <property type="entry name" value="ATP-NAD_kinase_N"/>
</dbReference>
<dbReference type="EMBL" id="SHNN01000003">
    <property type="protein sequence ID" value="MCX2982424.1"/>
    <property type="molecule type" value="Genomic_DNA"/>
</dbReference>
<dbReference type="RefSeq" id="WP_279246447.1">
    <property type="nucleotide sequence ID" value="NZ_SHNN01000003.1"/>
</dbReference>
<name>A0ABT3TLZ4_9GAMM</name>
<gene>
    <name evidence="2" type="ORF">EYC98_16290</name>
</gene>
<evidence type="ECO:0000313" key="3">
    <source>
        <dbReference type="Proteomes" id="UP001143362"/>
    </source>
</evidence>
<reference evidence="2" key="1">
    <citation type="submission" date="2019-02" db="EMBL/GenBank/DDBJ databases">
        <authorList>
            <person name="Li S.-H."/>
        </authorList>
    </citation>
    <scope>NUCLEOTIDE SEQUENCE</scope>
    <source>
        <strain evidence="2">IMCC14734</strain>
    </source>
</reference>
<comment type="caution">
    <text evidence="2">The sequence shown here is derived from an EMBL/GenBank/DDBJ whole genome shotgun (WGS) entry which is preliminary data.</text>
</comment>
<dbReference type="PROSITE" id="PS50146">
    <property type="entry name" value="DAGK"/>
    <property type="match status" value="1"/>
</dbReference>
<dbReference type="InterPro" id="IPR016064">
    <property type="entry name" value="NAD/diacylglycerol_kinase_sf"/>
</dbReference>
<organism evidence="2 3">
    <name type="scientific">Candidatus Litorirhabdus singularis</name>
    <dbReference type="NCBI Taxonomy" id="2518993"/>
    <lineage>
        <taxon>Bacteria</taxon>
        <taxon>Pseudomonadati</taxon>
        <taxon>Pseudomonadota</taxon>
        <taxon>Gammaproteobacteria</taxon>
        <taxon>Cellvibrionales</taxon>
        <taxon>Halieaceae</taxon>
        <taxon>Candidatus Litorirhabdus</taxon>
    </lineage>
</organism>
<dbReference type="InterPro" id="IPR001206">
    <property type="entry name" value="Diacylglycerol_kinase_cat_dom"/>
</dbReference>
<accession>A0ABT3TLZ4</accession>
<evidence type="ECO:0000259" key="1">
    <source>
        <dbReference type="PROSITE" id="PS50146"/>
    </source>
</evidence>
<dbReference type="Proteomes" id="UP001143362">
    <property type="component" value="Unassembled WGS sequence"/>
</dbReference>
<protein>
    <recommendedName>
        <fullName evidence="1">DAGKc domain-containing protein</fullName>
    </recommendedName>
</protein>
<dbReference type="SUPFAM" id="SSF111331">
    <property type="entry name" value="NAD kinase/diacylglycerol kinase-like"/>
    <property type="match status" value="1"/>
</dbReference>
<proteinExistence type="predicted"/>
<evidence type="ECO:0000313" key="2">
    <source>
        <dbReference type="EMBL" id="MCX2982424.1"/>
    </source>
</evidence>
<keyword evidence="3" id="KW-1185">Reference proteome</keyword>
<feature type="domain" description="DAGKc" evidence="1">
    <location>
        <begin position="6"/>
        <end position="137"/>
    </location>
</feature>
<sequence>MPDAALNPSRIGLISNRNSGHNRDQLGAISALIDRCPAVLHTITDQAEDVGPALVAMAAANIEVLAVNGGDGTISALLGHLLENPVFDRMPQIILLPGGTANMNAGDIGASGKLPAAIERFCAWTQSCDAPAPISRHLMRVQLTPDQPPHYGMFLGLGTVIQGTEYAHEEIHSRGLRDDFSVALGVARTAWGVFRHDPKFARPVPLKFDADNSGNQEHQALVMVISSLQQLFLGMQPFWGEQQAPLRYTIIDVNPVKFPSTFISILRGKANRNATPENGYHSANCTTLNLFLDGHINLDGEILEVSRANGPIQIAATPAFEFIRL</sequence>
<dbReference type="Gene3D" id="3.40.50.10330">
    <property type="entry name" value="Probable inorganic polyphosphate/atp-NAD kinase, domain 1"/>
    <property type="match status" value="1"/>
</dbReference>
<dbReference type="Pfam" id="PF00781">
    <property type="entry name" value="DAGK_cat"/>
    <property type="match status" value="1"/>
</dbReference>